<evidence type="ECO:0000313" key="8">
    <source>
        <dbReference type="EMBL" id="AYV46289.1"/>
    </source>
</evidence>
<keyword evidence="2 6" id="KW-0812">Transmembrane</keyword>
<reference evidence="9 10" key="1">
    <citation type="submission" date="2017-12" db="EMBL/GenBank/DDBJ databases">
        <title>The genome sequence of Caulobacter flavus CGMCC1 15093.</title>
        <authorList>
            <person name="Gao J."/>
            <person name="Mao X."/>
            <person name="Sun J."/>
        </authorList>
    </citation>
    <scope>NUCLEOTIDE SEQUENCE [LARGE SCALE GENOMIC DNA]</scope>
    <source>
        <strain evidence="9 10">CGMCC1 15093</strain>
    </source>
</reference>
<dbReference type="EMBL" id="CP026100">
    <property type="protein sequence ID" value="AYV46289.1"/>
    <property type="molecule type" value="Genomic_DNA"/>
</dbReference>
<protein>
    <submittedName>
        <fullName evidence="9">Heme biosynthesis protein HemY</fullName>
    </submittedName>
</protein>
<evidence type="ECO:0000256" key="6">
    <source>
        <dbReference type="SAM" id="Phobius"/>
    </source>
</evidence>
<dbReference type="InterPro" id="IPR010817">
    <property type="entry name" value="HemY_N"/>
</dbReference>
<accession>A0A2N5CQC5</accession>
<dbReference type="Proteomes" id="UP000281192">
    <property type="component" value="Chromosome"/>
</dbReference>
<dbReference type="Gene3D" id="1.25.40.10">
    <property type="entry name" value="Tetratricopeptide repeat domain"/>
    <property type="match status" value="1"/>
</dbReference>
<dbReference type="KEGG" id="cfh:C1707_08485"/>
<feature type="domain" description="HemY N-terminal" evidence="7">
    <location>
        <begin position="26"/>
        <end position="133"/>
    </location>
</feature>
<gene>
    <name evidence="8" type="ORF">C1707_08485</name>
    <name evidence="9" type="ORF">CFHF_18150</name>
</gene>
<dbReference type="InterPro" id="IPR011990">
    <property type="entry name" value="TPR-like_helical_dom_sf"/>
</dbReference>
<evidence type="ECO:0000313" key="11">
    <source>
        <dbReference type="Proteomes" id="UP000281192"/>
    </source>
</evidence>
<dbReference type="AlphaFoldDB" id="A0A2N5CQC5"/>
<evidence type="ECO:0000313" key="9">
    <source>
        <dbReference type="EMBL" id="PLR10009.1"/>
    </source>
</evidence>
<name>A0A2N5CQC5_9CAUL</name>
<keyword evidence="4 6" id="KW-0472">Membrane</keyword>
<feature type="transmembrane region" description="Helical" evidence="6">
    <location>
        <begin position="44"/>
        <end position="66"/>
    </location>
</feature>
<dbReference type="GO" id="GO:0016020">
    <property type="term" value="C:membrane"/>
    <property type="evidence" value="ECO:0007669"/>
    <property type="project" value="UniProtKB-SubCell"/>
</dbReference>
<feature type="region of interest" description="Disordered" evidence="5">
    <location>
        <begin position="476"/>
        <end position="522"/>
    </location>
</feature>
<dbReference type="Proteomes" id="UP000234483">
    <property type="component" value="Unassembled WGS sequence"/>
</dbReference>
<organism evidence="9 10">
    <name type="scientific">Caulobacter flavus</name>
    <dbReference type="NCBI Taxonomy" id="1679497"/>
    <lineage>
        <taxon>Bacteria</taxon>
        <taxon>Pseudomonadati</taxon>
        <taxon>Pseudomonadota</taxon>
        <taxon>Alphaproteobacteria</taxon>
        <taxon>Caulobacterales</taxon>
        <taxon>Caulobacteraceae</taxon>
        <taxon>Caulobacter</taxon>
    </lineage>
</organism>
<keyword evidence="3 6" id="KW-1133">Transmembrane helix</keyword>
<comment type="subcellular location">
    <subcellularLocation>
        <location evidence="1">Membrane</location>
    </subcellularLocation>
</comment>
<sequence length="522" mass="54722">MIRALLALVLIAVIAVVVVSLTGEPGAASLEWLGWRVEMTAAAAALSTLLLALVAAALWRGLLWIIEAPRRAARARGEARRKQATEALSRGFLAVAAGDGSEARRLAQKAADLTDDAPGLVRVLAAQAAEAAGDTVAARQAWNAMLGFPEMRLAGLRGLMQLALAEGDRGLSLKHAETAYGLARSALWAWRALLEARLEAGDWAAALQLVQGGQERKIVSPAVAERARAALLAASAASLEESDDPKALNQALDFALQSVKLKPDFAPGVVMAARLLAADGKAAKAGALIEAAWKSAPHPALWLAYRDLKTSETPKARAARLAALAQLKPEARESRILKVESALIGGDPAAARAAARLLPEEAAPSARVAGLMARVAFANAEPDEARAWVARGVAAPQEADWSDLDPEGQAFAYGREDWARLAASYAETGELIHPRFERREAAMSDLPQLPSAYAQSTLAESTAFVHAAETGGALIPFLDHPGLDDPGALDDPPSPDAPGPAPAPRRNTGARRRLASGPRPAK</sequence>
<evidence type="ECO:0000256" key="3">
    <source>
        <dbReference type="ARBA" id="ARBA00022989"/>
    </source>
</evidence>
<keyword evidence="11" id="KW-1185">Reference proteome</keyword>
<feature type="compositionally biased region" description="Pro residues" evidence="5">
    <location>
        <begin position="492"/>
        <end position="503"/>
    </location>
</feature>
<evidence type="ECO:0000256" key="1">
    <source>
        <dbReference type="ARBA" id="ARBA00004370"/>
    </source>
</evidence>
<dbReference type="RefSeq" id="WP_101714397.1">
    <property type="nucleotide sequence ID" value="NZ_CP026100.1"/>
</dbReference>
<evidence type="ECO:0000259" key="7">
    <source>
        <dbReference type="Pfam" id="PF07219"/>
    </source>
</evidence>
<evidence type="ECO:0000256" key="2">
    <source>
        <dbReference type="ARBA" id="ARBA00022692"/>
    </source>
</evidence>
<dbReference type="EMBL" id="PJRQ01000039">
    <property type="protein sequence ID" value="PLR10009.1"/>
    <property type="molecule type" value="Genomic_DNA"/>
</dbReference>
<proteinExistence type="predicted"/>
<evidence type="ECO:0000256" key="4">
    <source>
        <dbReference type="ARBA" id="ARBA00023136"/>
    </source>
</evidence>
<feature type="compositionally biased region" description="Low complexity" evidence="5">
    <location>
        <begin position="478"/>
        <end position="491"/>
    </location>
</feature>
<evidence type="ECO:0000313" key="10">
    <source>
        <dbReference type="Proteomes" id="UP000234483"/>
    </source>
</evidence>
<reference evidence="8 11" key="2">
    <citation type="submission" date="2018-01" db="EMBL/GenBank/DDBJ databases">
        <title>Complete genome sequence of Caulobacter flavus RHGG3.</title>
        <authorList>
            <person name="Yang E."/>
        </authorList>
    </citation>
    <scope>NUCLEOTIDE SEQUENCE [LARGE SCALE GENOMIC DNA]</scope>
    <source>
        <strain evidence="8 11">RHGG3</strain>
    </source>
</reference>
<evidence type="ECO:0000256" key="5">
    <source>
        <dbReference type="SAM" id="MobiDB-lite"/>
    </source>
</evidence>
<dbReference type="Pfam" id="PF07219">
    <property type="entry name" value="HemY_N"/>
    <property type="match status" value="1"/>
</dbReference>
<dbReference type="OrthoDB" id="9798343at2"/>